<dbReference type="InterPro" id="IPR025352">
    <property type="entry name" value="DUF4256"/>
</dbReference>
<reference evidence="2" key="1">
    <citation type="journal article" date="2019" name="Int. J. Syst. Evol. Microbiol.">
        <title>The Global Catalogue of Microorganisms (GCM) 10K type strain sequencing project: providing services to taxonomists for standard genome sequencing and annotation.</title>
        <authorList>
            <consortium name="The Broad Institute Genomics Platform"/>
            <consortium name="The Broad Institute Genome Sequencing Center for Infectious Disease"/>
            <person name="Wu L."/>
            <person name="Ma J."/>
        </authorList>
    </citation>
    <scope>NUCLEOTIDE SEQUENCE [LARGE SCALE GENOMIC DNA]</scope>
    <source>
        <strain evidence="2">WYCCWR 13023</strain>
    </source>
</reference>
<name>A0ABV9PGL6_9FLAO</name>
<proteinExistence type="predicted"/>
<dbReference type="RefSeq" id="WP_213259126.1">
    <property type="nucleotide sequence ID" value="NZ_JAGYWA010000006.1"/>
</dbReference>
<accession>A0ABV9PGL6</accession>
<dbReference type="EMBL" id="JBHSGV010000006">
    <property type="protein sequence ID" value="MFC4749202.1"/>
    <property type="molecule type" value="Genomic_DNA"/>
</dbReference>
<gene>
    <name evidence="1" type="ORF">ACFO5S_17245</name>
</gene>
<dbReference type="Pfam" id="PF14066">
    <property type="entry name" value="DUF4256"/>
    <property type="match status" value="1"/>
</dbReference>
<comment type="caution">
    <text evidence="1">The sequence shown here is derived from an EMBL/GenBank/DDBJ whole genome shotgun (WGS) entry which is preliminary data.</text>
</comment>
<organism evidence="1 2">
    <name type="scientific">Flavobacterium branchiicola</name>
    <dbReference type="NCBI Taxonomy" id="1114875"/>
    <lineage>
        <taxon>Bacteria</taxon>
        <taxon>Pseudomonadati</taxon>
        <taxon>Bacteroidota</taxon>
        <taxon>Flavobacteriia</taxon>
        <taxon>Flavobacteriales</taxon>
        <taxon>Flavobacteriaceae</taxon>
        <taxon>Flavobacterium</taxon>
    </lineage>
</organism>
<protein>
    <submittedName>
        <fullName evidence="1">DUF4256 domain-containing protein</fullName>
    </submittedName>
</protein>
<dbReference type="Proteomes" id="UP001595935">
    <property type="component" value="Unassembled WGS sequence"/>
</dbReference>
<sequence length="187" mass="21695">MKNSNKLSQEEQDQIISILKTRFEKNRNRHATIEWSKVETKLNANPEKLWSLLQMEKTEGEPNVVDYDKNTDEYIFYDCVAESPKSRRSLCYDRQALDARKEHKPKNSAVDMAEEMGIEILTEEQYQKLQELGNFDTKTSSWIATPAEVRKLGGAVFCDYRYGRVFVYHNGAESYYAARGFRGSLSV</sequence>
<evidence type="ECO:0000313" key="2">
    <source>
        <dbReference type="Proteomes" id="UP001595935"/>
    </source>
</evidence>
<keyword evidence="2" id="KW-1185">Reference proteome</keyword>
<evidence type="ECO:0000313" key="1">
    <source>
        <dbReference type="EMBL" id="MFC4749202.1"/>
    </source>
</evidence>